<accession>A0A8B8ICT3</accession>
<feature type="transmembrane region" description="Helical" evidence="1">
    <location>
        <begin position="111"/>
        <end position="133"/>
    </location>
</feature>
<evidence type="ECO:0000313" key="3">
    <source>
        <dbReference type="RefSeq" id="XP_026494021.2"/>
    </source>
</evidence>
<dbReference type="GeneID" id="113399161"/>
<dbReference type="Proteomes" id="UP001652626">
    <property type="component" value="Chromosome 15"/>
</dbReference>
<name>A0A8B8ICT3_VANTA</name>
<proteinExistence type="predicted"/>
<organism evidence="2 3">
    <name type="scientific">Vanessa tameamea</name>
    <name type="common">Kamehameha butterfly</name>
    <dbReference type="NCBI Taxonomy" id="334116"/>
    <lineage>
        <taxon>Eukaryota</taxon>
        <taxon>Metazoa</taxon>
        <taxon>Ecdysozoa</taxon>
        <taxon>Arthropoda</taxon>
        <taxon>Hexapoda</taxon>
        <taxon>Insecta</taxon>
        <taxon>Pterygota</taxon>
        <taxon>Neoptera</taxon>
        <taxon>Endopterygota</taxon>
        <taxon>Lepidoptera</taxon>
        <taxon>Glossata</taxon>
        <taxon>Ditrysia</taxon>
        <taxon>Papilionoidea</taxon>
        <taxon>Nymphalidae</taxon>
        <taxon>Nymphalinae</taxon>
        <taxon>Vanessa</taxon>
    </lineage>
</organism>
<protein>
    <submittedName>
        <fullName evidence="3">Uncharacterized protein LOC113399161</fullName>
    </submittedName>
</protein>
<keyword evidence="2" id="KW-1185">Reference proteome</keyword>
<keyword evidence="1" id="KW-0472">Membrane</keyword>
<evidence type="ECO:0000313" key="2">
    <source>
        <dbReference type="Proteomes" id="UP001652626"/>
    </source>
</evidence>
<feature type="transmembrane region" description="Helical" evidence="1">
    <location>
        <begin position="153"/>
        <end position="171"/>
    </location>
</feature>
<reference evidence="3" key="1">
    <citation type="submission" date="2025-08" db="UniProtKB">
        <authorList>
            <consortium name="RefSeq"/>
        </authorList>
    </citation>
    <scope>IDENTIFICATION</scope>
    <source>
        <tissue evidence="3">Whole body</tissue>
    </source>
</reference>
<keyword evidence="1" id="KW-1133">Transmembrane helix</keyword>
<evidence type="ECO:0000256" key="1">
    <source>
        <dbReference type="SAM" id="Phobius"/>
    </source>
</evidence>
<dbReference type="AlphaFoldDB" id="A0A8B8ICT3"/>
<dbReference type="OMA" id="CGCLRTS"/>
<dbReference type="RefSeq" id="XP_026494021.2">
    <property type="nucleotide sequence ID" value="XM_026638236.2"/>
</dbReference>
<dbReference type="OrthoDB" id="7248138at2759"/>
<keyword evidence="1" id="KW-0812">Transmembrane</keyword>
<sequence length="180" mass="20622">MESETSRTLRRHKQEEDTWRRRCGCLRTSEKLKQILDSFPPPPPPTPDHAEKKSITPLGNNCISAYCTHVHQTCPSTKLGRFCEESSEICAEQSLKVNSHSWRIVTELVQLLQLSVTATALALYYLIYCYMQLIYYTLRSALYFHNADGAMKITIGVVTITSIFVAFNLIIRLERFIGVF</sequence>
<gene>
    <name evidence="3" type="primary">LOC113399161</name>
</gene>